<sequence length="127" mass="14596">MNEQQNESLKPMPEQIRYANILFLGAWLGILLMFITYFIYVTGVLSPHVDITVITQNWDKGVDEFLEITHSPSGWGWLDLLNKGDFLNFLGLAFIAVLTIICYLFLIVGYGKRKDWAYFVICLIEVA</sequence>
<keyword evidence="1" id="KW-1133">Transmembrane helix</keyword>
<comment type="caution">
    <text evidence="2">The sequence shown here is derived from an EMBL/GenBank/DDBJ whole genome shotgun (WGS) entry which is preliminary data.</text>
</comment>
<organism evidence="2">
    <name type="scientific">marine sediment metagenome</name>
    <dbReference type="NCBI Taxonomy" id="412755"/>
    <lineage>
        <taxon>unclassified sequences</taxon>
        <taxon>metagenomes</taxon>
        <taxon>ecological metagenomes</taxon>
    </lineage>
</organism>
<gene>
    <name evidence="2" type="ORF">S12H4_24129</name>
</gene>
<name>X1SI69_9ZZZZ</name>
<evidence type="ECO:0008006" key="3">
    <source>
        <dbReference type="Google" id="ProtNLM"/>
    </source>
</evidence>
<proteinExistence type="predicted"/>
<accession>X1SI69</accession>
<protein>
    <recommendedName>
        <fullName evidence="3">DUF1634 domain-containing protein</fullName>
    </recommendedName>
</protein>
<evidence type="ECO:0000313" key="2">
    <source>
        <dbReference type="EMBL" id="GAI75095.1"/>
    </source>
</evidence>
<feature type="transmembrane region" description="Helical" evidence="1">
    <location>
        <begin position="21"/>
        <end position="40"/>
    </location>
</feature>
<dbReference type="AlphaFoldDB" id="X1SI69"/>
<reference evidence="2" key="1">
    <citation type="journal article" date="2014" name="Front. Microbiol.">
        <title>High frequency of phylogenetically diverse reductive dehalogenase-homologous genes in deep subseafloor sedimentary metagenomes.</title>
        <authorList>
            <person name="Kawai M."/>
            <person name="Futagami T."/>
            <person name="Toyoda A."/>
            <person name="Takaki Y."/>
            <person name="Nishi S."/>
            <person name="Hori S."/>
            <person name="Arai W."/>
            <person name="Tsubouchi T."/>
            <person name="Morono Y."/>
            <person name="Uchiyama I."/>
            <person name="Ito T."/>
            <person name="Fujiyama A."/>
            <person name="Inagaki F."/>
            <person name="Takami H."/>
        </authorList>
    </citation>
    <scope>NUCLEOTIDE SEQUENCE</scope>
    <source>
        <strain evidence="2">Expedition CK06-06</strain>
    </source>
</reference>
<feature type="non-terminal residue" evidence="2">
    <location>
        <position position="127"/>
    </location>
</feature>
<feature type="transmembrane region" description="Helical" evidence="1">
    <location>
        <begin position="86"/>
        <end position="108"/>
    </location>
</feature>
<keyword evidence="1" id="KW-0812">Transmembrane</keyword>
<evidence type="ECO:0000256" key="1">
    <source>
        <dbReference type="SAM" id="Phobius"/>
    </source>
</evidence>
<keyword evidence="1" id="KW-0472">Membrane</keyword>
<dbReference type="EMBL" id="BARW01013007">
    <property type="protein sequence ID" value="GAI75095.1"/>
    <property type="molecule type" value="Genomic_DNA"/>
</dbReference>